<keyword evidence="2" id="KW-1185">Reference proteome</keyword>
<gene>
    <name evidence="1" type="ORF">RRG08_009977</name>
</gene>
<protein>
    <submittedName>
        <fullName evidence="1">Uncharacterized protein</fullName>
    </submittedName>
</protein>
<sequence length="131" mass="14494">MWRSSKRKLLRGPPVGTPVYDSRLSRNFHPKLTEVYLPSPFSLISLSYEDKIAAAVMAVNGENKLLFKIRADLLLRPQRLPSSNESQLVATLSMPTTSIAAAQSQRKGRSESEACGITMRDSSLSCQYCSS</sequence>
<proteinExistence type="predicted"/>
<reference evidence="1" key="1">
    <citation type="journal article" date="2023" name="G3 (Bethesda)">
        <title>A reference genome for the long-term kleptoplast-retaining sea slug Elysia crispata morphotype clarki.</title>
        <authorList>
            <person name="Eastman K.E."/>
            <person name="Pendleton A.L."/>
            <person name="Shaikh M.A."/>
            <person name="Suttiyut T."/>
            <person name="Ogas R."/>
            <person name="Tomko P."/>
            <person name="Gavelis G."/>
            <person name="Widhalm J.R."/>
            <person name="Wisecaver J.H."/>
        </authorList>
    </citation>
    <scope>NUCLEOTIDE SEQUENCE</scope>
    <source>
        <strain evidence="1">ECLA1</strain>
    </source>
</reference>
<name>A0AAE1B3Y8_9GAST</name>
<dbReference type="EMBL" id="JAWDGP010000571">
    <property type="protein sequence ID" value="KAK3799434.1"/>
    <property type="molecule type" value="Genomic_DNA"/>
</dbReference>
<comment type="caution">
    <text evidence="1">The sequence shown here is derived from an EMBL/GenBank/DDBJ whole genome shotgun (WGS) entry which is preliminary data.</text>
</comment>
<dbReference type="AlphaFoldDB" id="A0AAE1B3Y8"/>
<organism evidence="1 2">
    <name type="scientific">Elysia crispata</name>
    <name type="common">lettuce slug</name>
    <dbReference type="NCBI Taxonomy" id="231223"/>
    <lineage>
        <taxon>Eukaryota</taxon>
        <taxon>Metazoa</taxon>
        <taxon>Spiralia</taxon>
        <taxon>Lophotrochozoa</taxon>
        <taxon>Mollusca</taxon>
        <taxon>Gastropoda</taxon>
        <taxon>Heterobranchia</taxon>
        <taxon>Euthyneura</taxon>
        <taxon>Panpulmonata</taxon>
        <taxon>Sacoglossa</taxon>
        <taxon>Placobranchoidea</taxon>
        <taxon>Plakobranchidae</taxon>
        <taxon>Elysia</taxon>
    </lineage>
</organism>
<evidence type="ECO:0000313" key="2">
    <source>
        <dbReference type="Proteomes" id="UP001283361"/>
    </source>
</evidence>
<dbReference type="Proteomes" id="UP001283361">
    <property type="component" value="Unassembled WGS sequence"/>
</dbReference>
<evidence type="ECO:0000313" key="1">
    <source>
        <dbReference type="EMBL" id="KAK3799434.1"/>
    </source>
</evidence>
<accession>A0AAE1B3Y8</accession>